<dbReference type="OrthoDB" id="1109245at2759"/>
<dbReference type="Pfam" id="PF16121">
    <property type="entry name" value="40S_S4_C"/>
    <property type="match status" value="1"/>
</dbReference>
<dbReference type="CDD" id="cd06087">
    <property type="entry name" value="KOW_RPS4"/>
    <property type="match status" value="1"/>
</dbReference>
<dbReference type="PIRSF" id="PIRSF002116">
    <property type="entry name" value="Ribosomal_S4"/>
    <property type="match status" value="1"/>
</dbReference>
<dbReference type="GO" id="GO:0022627">
    <property type="term" value="C:cytosolic small ribosomal subunit"/>
    <property type="evidence" value="ECO:0007669"/>
    <property type="project" value="TreeGrafter"/>
</dbReference>
<dbReference type="FunFam" id="3.10.290.10:FF:000002">
    <property type="entry name" value="40S ribosomal protein S4"/>
    <property type="match status" value="1"/>
</dbReference>
<dbReference type="HAMAP" id="MF_00485">
    <property type="entry name" value="Ribosomal_eS4"/>
    <property type="match status" value="1"/>
</dbReference>
<dbReference type="GO" id="GO:0019843">
    <property type="term" value="F:rRNA binding"/>
    <property type="evidence" value="ECO:0007669"/>
    <property type="project" value="UniProtKB-UniRule"/>
</dbReference>
<dbReference type="GO" id="GO:0006412">
    <property type="term" value="P:translation"/>
    <property type="evidence" value="ECO:0007669"/>
    <property type="project" value="InterPro"/>
</dbReference>
<dbReference type="Pfam" id="PF08071">
    <property type="entry name" value="RS4NT"/>
    <property type="match status" value="1"/>
</dbReference>
<evidence type="ECO:0000313" key="11">
    <source>
        <dbReference type="Proteomes" id="UP000282876"/>
    </source>
</evidence>
<feature type="domain" description="Small ribosomal subunit protein eS4 C-terminal" evidence="9">
    <location>
        <begin position="212"/>
        <end position="255"/>
    </location>
</feature>
<sequence length="271" mass="30340">MTRGTRKHLKRLNAPKSWRLDKSSGKYAPAPSSGPHSKRECIPLTILLRRKLKVSNSEKELAYILGKGVVLVNGVVRKDKTFPLGLMDVLTIKSTNEHYRVLYDVFRKFVLERISDEEAKIRLCKVIIKKVAAKNVPYIYTKDGSSFRYCDPQITKGDTVVVDLVERKVVDFLPLANDMKVFVTEGKNTGCVGIISCIEKHDGRDDVVNVVDAKGRSFTTKSKNVIVIGDSERTLITLPKGDGIKLSEVEKSNERFGGPVMEETKVSVDEE</sequence>
<evidence type="ECO:0000256" key="4">
    <source>
        <dbReference type="ARBA" id="ARBA00022980"/>
    </source>
</evidence>
<keyword evidence="3 6" id="KW-0694">RNA-binding</keyword>
<dbReference type="InterPro" id="IPR013843">
    <property type="entry name" value="Ribosomal_eS4_N"/>
</dbReference>
<evidence type="ECO:0000256" key="3">
    <source>
        <dbReference type="ARBA" id="ARBA00022884"/>
    </source>
</evidence>
<feature type="domain" description="Small ribosomal subunit protein eS4 N-terminal" evidence="8">
    <location>
        <begin position="3"/>
        <end position="39"/>
    </location>
</feature>
<keyword evidence="11" id="KW-1185">Reference proteome</keyword>
<reference evidence="10 11" key="1">
    <citation type="submission" date="2018-10" db="EMBL/GenBank/DDBJ databases">
        <title>Draft genome sequence of the microsporidian Tubulinosema ratisbonensis.</title>
        <authorList>
            <person name="Polonais V."/>
            <person name="Peyretaillade E."/>
            <person name="Niehus S."/>
            <person name="Wawrzyniak I."/>
            <person name="Franchet A."/>
            <person name="Gaspin C."/>
            <person name="Reichstadt M."/>
            <person name="Belser C."/>
            <person name="Labadie K."/>
            <person name="Delbac F."/>
            <person name="Ferrandon D."/>
        </authorList>
    </citation>
    <scope>NUCLEOTIDE SEQUENCE [LARGE SCALE GENOMIC DNA]</scope>
    <source>
        <strain evidence="10 11">Franzen</strain>
    </source>
</reference>
<dbReference type="AlphaFoldDB" id="A0A437AQX0"/>
<comment type="similarity">
    <text evidence="1 6">Belongs to the eukaryotic ribosomal protein eS4 family.</text>
</comment>
<dbReference type="PROSITE" id="PS50889">
    <property type="entry name" value="S4"/>
    <property type="match status" value="1"/>
</dbReference>
<dbReference type="InterPro" id="IPR032277">
    <property type="entry name" value="Ribosomal_eS4_C"/>
</dbReference>
<name>A0A437AQX0_9MICR</name>
<evidence type="ECO:0000256" key="5">
    <source>
        <dbReference type="ARBA" id="ARBA00023274"/>
    </source>
</evidence>
<gene>
    <name evidence="10" type="ORF">TUBRATIS_001010</name>
</gene>
<dbReference type="STRING" id="291195.A0A437AQX0"/>
<dbReference type="GO" id="GO:0003735">
    <property type="term" value="F:structural constituent of ribosome"/>
    <property type="evidence" value="ECO:0007669"/>
    <property type="project" value="UniProtKB-UniRule"/>
</dbReference>
<accession>A0A437AQX0</accession>
<evidence type="ECO:0000256" key="2">
    <source>
        <dbReference type="ARBA" id="ARBA00022730"/>
    </source>
</evidence>
<dbReference type="PANTHER" id="PTHR11581">
    <property type="entry name" value="30S/40S RIBOSOMAL PROTEIN S4"/>
    <property type="match status" value="1"/>
</dbReference>
<organism evidence="10 11">
    <name type="scientific">Tubulinosema ratisbonensis</name>
    <dbReference type="NCBI Taxonomy" id="291195"/>
    <lineage>
        <taxon>Eukaryota</taxon>
        <taxon>Fungi</taxon>
        <taxon>Fungi incertae sedis</taxon>
        <taxon>Microsporidia</taxon>
        <taxon>Tubulinosematoidea</taxon>
        <taxon>Tubulinosematidae</taxon>
        <taxon>Tubulinosema</taxon>
    </lineage>
</organism>
<keyword evidence="2 6" id="KW-0699">rRNA-binding</keyword>
<evidence type="ECO:0000256" key="6">
    <source>
        <dbReference type="PIRNR" id="PIRNR002116"/>
    </source>
</evidence>
<dbReference type="Gene3D" id="2.40.50.740">
    <property type="match status" value="1"/>
</dbReference>
<dbReference type="PANTHER" id="PTHR11581:SF0">
    <property type="entry name" value="SMALL RIBOSOMAL SUBUNIT PROTEIN ES4"/>
    <property type="match status" value="1"/>
</dbReference>
<dbReference type="InterPro" id="IPR041982">
    <property type="entry name" value="Ribosomal_eS4_KOW"/>
</dbReference>
<dbReference type="Gene3D" id="3.10.290.10">
    <property type="entry name" value="RNA-binding S4 domain"/>
    <property type="match status" value="1"/>
</dbReference>
<evidence type="ECO:0000259" key="8">
    <source>
        <dbReference type="Pfam" id="PF08071"/>
    </source>
</evidence>
<dbReference type="Gene3D" id="2.30.30.30">
    <property type="match status" value="1"/>
</dbReference>
<evidence type="ECO:0000313" key="10">
    <source>
        <dbReference type="EMBL" id="RVD93376.1"/>
    </source>
</evidence>
<keyword evidence="5 6" id="KW-0687">Ribonucleoprotein</keyword>
<dbReference type="PROSITE" id="PS00528">
    <property type="entry name" value="RIBOSOMAL_S4E"/>
    <property type="match status" value="1"/>
</dbReference>
<keyword evidence="4 6" id="KW-0689">Ribosomal protein</keyword>
<dbReference type="InterPro" id="IPR014722">
    <property type="entry name" value="Rib_uL2_dom2"/>
</dbReference>
<dbReference type="VEuPathDB" id="MicrosporidiaDB:TUBRATIS_001010"/>
<proteinExistence type="inferred from homology"/>
<evidence type="ECO:0000259" key="9">
    <source>
        <dbReference type="Pfam" id="PF16121"/>
    </source>
</evidence>
<feature type="domain" description="Small ribosomal subunit protein eS4 central region" evidence="7">
    <location>
        <begin position="95"/>
        <end position="169"/>
    </location>
</feature>
<protein>
    <recommendedName>
        <fullName evidence="6">40S ribosomal protein S4</fullName>
    </recommendedName>
</protein>
<evidence type="ECO:0000256" key="1">
    <source>
        <dbReference type="ARBA" id="ARBA00007500"/>
    </source>
</evidence>
<evidence type="ECO:0000259" key="7">
    <source>
        <dbReference type="Pfam" id="PF00900"/>
    </source>
</evidence>
<dbReference type="InterPro" id="IPR038237">
    <property type="entry name" value="Ribosomal_eS4_central_sf"/>
</dbReference>
<dbReference type="InterPro" id="IPR018199">
    <property type="entry name" value="Ribosomal_eS4_N_CS"/>
</dbReference>
<dbReference type="EMBL" id="RCSS01000033">
    <property type="protein sequence ID" value="RVD93376.1"/>
    <property type="molecule type" value="Genomic_DNA"/>
</dbReference>
<dbReference type="InterPro" id="IPR013845">
    <property type="entry name" value="Ribosomal_eS4_central_region"/>
</dbReference>
<dbReference type="InterPro" id="IPR000876">
    <property type="entry name" value="Ribosomal_eS4"/>
</dbReference>
<dbReference type="Pfam" id="PF00900">
    <property type="entry name" value="Ribosomal_S4e"/>
    <property type="match status" value="1"/>
</dbReference>
<dbReference type="Proteomes" id="UP000282876">
    <property type="component" value="Unassembled WGS sequence"/>
</dbReference>
<comment type="caution">
    <text evidence="10">The sequence shown here is derived from an EMBL/GenBank/DDBJ whole genome shotgun (WGS) entry which is preliminary data.</text>
</comment>
<dbReference type="InterPro" id="IPR036986">
    <property type="entry name" value="S4_RNA-bd_sf"/>
</dbReference>